<keyword evidence="2" id="KW-0067">ATP-binding</keyword>
<dbReference type="EMBL" id="CP002691">
    <property type="protein sequence ID" value="AEE49758.1"/>
    <property type="molecule type" value="Genomic_DNA"/>
</dbReference>
<reference evidence="4 5" key="1">
    <citation type="journal article" date="2011" name="Stand. Genomic Sci.">
        <title>Complete genome sequence of Haliscomenobacter hydrossis type strain (O).</title>
        <authorList>
            <consortium name="US DOE Joint Genome Institute (JGI-PGF)"/>
            <person name="Daligault H."/>
            <person name="Lapidus A."/>
            <person name="Zeytun A."/>
            <person name="Nolan M."/>
            <person name="Lucas S."/>
            <person name="Del Rio T.G."/>
            <person name="Tice H."/>
            <person name="Cheng J.F."/>
            <person name="Tapia R."/>
            <person name="Han C."/>
            <person name="Goodwin L."/>
            <person name="Pitluck S."/>
            <person name="Liolios K."/>
            <person name="Pagani I."/>
            <person name="Ivanova N."/>
            <person name="Huntemann M."/>
            <person name="Mavromatis K."/>
            <person name="Mikhailova N."/>
            <person name="Pati A."/>
            <person name="Chen A."/>
            <person name="Palaniappan K."/>
            <person name="Land M."/>
            <person name="Hauser L."/>
            <person name="Brambilla E.M."/>
            <person name="Rohde M."/>
            <person name="Verbarg S."/>
            <person name="Goker M."/>
            <person name="Bristow J."/>
            <person name="Eisen J.A."/>
            <person name="Markowitz V."/>
            <person name="Hugenholtz P."/>
            <person name="Kyrpides N.C."/>
            <person name="Klenk H.P."/>
            <person name="Woyke T."/>
        </authorList>
    </citation>
    <scope>NUCLEOTIDE SEQUENCE [LARGE SCALE GENOMIC DNA]</scope>
    <source>
        <strain evidence="5">ATCC 27775 / DSM 1100 / LMG 10767 / O</strain>
    </source>
</reference>
<dbReference type="SMART" id="SM00382">
    <property type="entry name" value="AAA"/>
    <property type="match status" value="1"/>
</dbReference>
<dbReference type="AlphaFoldDB" id="F4L578"/>
<evidence type="ECO:0000313" key="5">
    <source>
        <dbReference type="Proteomes" id="UP000008461"/>
    </source>
</evidence>
<organism evidence="4 5">
    <name type="scientific">Haliscomenobacter hydrossis (strain ATCC 27775 / DSM 1100 / LMG 10767 / O)</name>
    <dbReference type="NCBI Taxonomy" id="760192"/>
    <lineage>
        <taxon>Bacteria</taxon>
        <taxon>Pseudomonadati</taxon>
        <taxon>Bacteroidota</taxon>
        <taxon>Saprospiria</taxon>
        <taxon>Saprospirales</taxon>
        <taxon>Haliscomenobacteraceae</taxon>
        <taxon>Haliscomenobacter</taxon>
    </lineage>
</organism>
<dbReference type="InterPro" id="IPR003593">
    <property type="entry name" value="AAA+_ATPase"/>
</dbReference>
<dbReference type="RefSeq" id="WP_013764311.1">
    <property type="nucleotide sequence ID" value="NC_015510.1"/>
</dbReference>
<gene>
    <name evidence="4" type="ordered locus">Halhy_1873</name>
</gene>
<keyword evidence="1" id="KW-0547">Nucleotide-binding</keyword>
<dbReference type="STRING" id="760192.Halhy_1873"/>
<dbReference type="GO" id="GO:0005524">
    <property type="term" value="F:ATP binding"/>
    <property type="evidence" value="ECO:0007669"/>
    <property type="project" value="UniProtKB-KW"/>
</dbReference>
<name>F4L578_HALH1</name>
<dbReference type="PANTHER" id="PTHR43613">
    <property type="entry name" value="ABC TRANSPORTER, ATP-BINDING PROTEIN"/>
    <property type="match status" value="1"/>
</dbReference>
<dbReference type="HOGENOM" id="CLU_000604_1_2_10"/>
<dbReference type="CDD" id="cd03230">
    <property type="entry name" value="ABC_DR_subfamily_A"/>
    <property type="match status" value="1"/>
</dbReference>
<dbReference type="PANTHER" id="PTHR43613:SF1">
    <property type="entry name" value="ABC TRANSPORTER, ATP-BINDING PROTEIN"/>
    <property type="match status" value="1"/>
</dbReference>
<dbReference type="OrthoDB" id="9785229at2"/>
<evidence type="ECO:0000256" key="2">
    <source>
        <dbReference type="ARBA" id="ARBA00022840"/>
    </source>
</evidence>
<protein>
    <submittedName>
        <fullName evidence="4">Fe(3+)-transporting ATPase</fullName>
    </submittedName>
</protein>
<evidence type="ECO:0000259" key="3">
    <source>
        <dbReference type="PROSITE" id="PS50893"/>
    </source>
</evidence>
<feature type="domain" description="ABC transporter" evidence="3">
    <location>
        <begin position="5"/>
        <end position="235"/>
    </location>
</feature>
<evidence type="ECO:0000256" key="1">
    <source>
        <dbReference type="ARBA" id="ARBA00022741"/>
    </source>
</evidence>
<dbReference type="eggNOG" id="COG1131">
    <property type="taxonomic scope" value="Bacteria"/>
</dbReference>
<dbReference type="KEGG" id="hhy:Halhy_1873"/>
<reference key="2">
    <citation type="submission" date="2011-04" db="EMBL/GenBank/DDBJ databases">
        <title>Complete sequence of chromosome of Haliscomenobacter hydrossis DSM 1100.</title>
        <authorList>
            <consortium name="US DOE Joint Genome Institute (JGI-PGF)"/>
            <person name="Lucas S."/>
            <person name="Han J."/>
            <person name="Lapidus A."/>
            <person name="Bruce D."/>
            <person name="Goodwin L."/>
            <person name="Pitluck S."/>
            <person name="Peters L."/>
            <person name="Kyrpides N."/>
            <person name="Mavromatis K."/>
            <person name="Ivanova N."/>
            <person name="Ovchinnikova G."/>
            <person name="Pagani I."/>
            <person name="Daligault H."/>
            <person name="Detter J.C."/>
            <person name="Han C."/>
            <person name="Land M."/>
            <person name="Hauser L."/>
            <person name="Markowitz V."/>
            <person name="Cheng J.-F."/>
            <person name="Hugenholtz P."/>
            <person name="Woyke T."/>
            <person name="Wu D."/>
            <person name="Verbarg S."/>
            <person name="Frueling A."/>
            <person name="Brambilla E."/>
            <person name="Klenk H.-P."/>
            <person name="Eisen J.A."/>
        </authorList>
    </citation>
    <scope>NUCLEOTIDE SEQUENCE</scope>
    <source>
        <strain>DSM 1100</strain>
    </source>
</reference>
<accession>F4L578</accession>
<dbReference type="InterPro" id="IPR017871">
    <property type="entry name" value="ABC_transporter-like_CS"/>
</dbReference>
<dbReference type="Pfam" id="PF00005">
    <property type="entry name" value="ABC_tran"/>
    <property type="match status" value="1"/>
</dbReference>
<dbReference type="Gene3D" id="3.40.50.300">
    <property type="entry name" value="P-loop containing nucleotide triphosphate hydrolases"/>
    <property type="match status" value="1"/>
</dbReference>
<keyword evidence="5" id="KW-1185">Reference proteome</keyword>
<dbReference type="SUPFAM" id="SSF52540">
    <property type="entry name" value="P-loop containing nucleoside triphosphate hydrolases"/>
    <property type="match status" value="1"/>
</dbReference>
<dbReference type="GO" id="GO:0016887">
    <property type="term" value="F:ATP hydrolysis activity"/>
    <property type="evidence" value="ECO:0007669"/>
    <property type="project" value="InterPro"/>
</dbReference>
<sequence length="256" mass="28823">MEPIIQIRDLRKFFGKKQALYGINLDIMPGQIIGYIGPNGAGKSTTVRILAGLDERFEGTVTIKGIDVKENPLAVKRIIGYIPELADLYDVLAPMEFLMLIGRLHDLEDQQIEERATRMLDFLGLKDQLHHRMDTFSKGMRQKVLLVSGLLHNPEIIFMDEPLSGLDANAVILVKEIILRLVEQGKTVIYCSHNMDTVEKISDRIILIAEGKVVADGTFQELKRNEGDTLEKLFSQLTGQPDFDQLAEGFTQTFNP</sequence>
<dbReference type="PROSITE" id="PS50893">
    <property type="entry name" value="ABC_TRANSPORTER_2"/>
    <property type="match status" value="1"/>
</dbReference>
<evidence type="ECO:0000313" key="4">
    <source>
        <dbReference type="EMBL" id="AEE49758.1"/>
    </source>
</evidence>
<dbReference type="InterPro" id="IPR027417">
    <property type="entry name" value="P-loop_NTPase"/>
</dbReference>
<dbReference type="Proteomes" id="UP000008461">
    <property type="component" value="Chromosome"/>
</dbReference>
<dbReference type="PROSITE" id="PS00211">
    <property type="entry name" value="ABC_TRANSPORTER_1"/>
    <property type="match status" value="1"/>
</dbReference>
<dbReference type="InterPro" id="IPR003439">
    <property type="entry name" value="ABC_transporter-like_ATP-bd"/>
</dbReference>
<proteinExistence type="predicted"/>